<feature type="compositionally biased region" description="Basic and acidic residues" evidence="1">
    <location>
        <begin position="50"/>
        <end position="102"/>
    </location>
</feature>
<comment type="caution">
    <text evidence="2">The sequence shown here is derived from an EMBL/GenBank/DDBJ whole genome shotgun (WGS) entry which is preliminary data.</text>
</comment>
<evidence type="ECO:0000313" key="2">
    <source>
        <dbReference type="EMBL" id="KAG6738075.1"/>
    </source>
</evidence>
<gene>
    <name evidence="2" type="ORF">POTOM_059629</name>
</gene>
<dbReference type="EMBL" id="JAAWWB010000038">
    <property type="protein sequence ID" value="KAG6738075.1"/>
    <property type="molecule type" value="Genomic_DNA"/>
</dbReference>
<feature type="region of interest" description="Disordered" evidence="1">
    <location>
        <begin position="32"/>
        <end position="126"/>
    </location>
</feature>
<accession>A0A8X7XUI0</accession>
<protein>
    <submittedName>
        <fullName evidence="2">Uncharacterized protein</fullName>
    </submittedName>
</protein>
<proteinExistence type="predicted"/>
<sequence>MDRMQQDHAANIPTHTMNLKVNVGRRIFRSHRAGREDELRGGNNTGGAYNRDEQRKTGEKEERGSEGNTDRPEEKITRNEQTERRRRRGTEQKAREQDEQHKNTRRQIQRKNRRPKKVKEEKKQRREFLFGKQPHAFIAIILDLQRPGKFFISLSFTVIIA</sequence>
<keyword evidence="3" id="KW-1185">Reference proteome</keyword>
<dbReference type="AlphaFoldDB" id="A0A8X7XUI0"/>
<evidence type="ECO:0000256" key="1">
    <source>
        <dbReference type="SAM" id="MobiDB-lite"/>
    </source>
</evidence>
<dbReference type="Proteomes" id="UP000886885">
    <property type="component" value="Chromosome 19D"/>
</dbReference>
<organism evidence="2 3">
    <name type="scientific">Populus tomentosa</name>
    <name type="common">Chinese white poplar</name>
    <dbReference type="NCBI Taxonomy" id="118781"/>
    <lineage>
        <taxon>Eukaryota</taxon>
        <taxon>Viridiplantae</taxon>
        <taxon>Streptophyta</taxon>
        <taxon>Embryophyta</taxon>
        <taxon>Tracheophyta</taxon>
        <taxon>Spermatophyta</taxon>
        <taxon>Magnoliopsida</taxon>
        <taxon>eudicotyledons</taxon>
        <taxon>Gunneridae</taxon>
        <taxon>Pentapetalae</taxon>
        <taxon>rosids</taxon>
        <taxon>fabids</taxon>
        <taxon>Malpighiales</taxon>
        <taxon>Salicaceae</taxon>
        <taxon>Saliceae</taxon>
        <taxon>Populus</taxon>
    </lineage>
</organism>
<reference evidence="2" key="1">
    <citation type="journal article" date="2020" name="bioRxiv">
        <title>Hybrid origin of Populus tomentosa Carr. identified through genome sequencing and phylogenomic analysis.</title>
        <authorList>
            <person name="An X."/>
            <person name="Gao K."/>
            <person name="Chen Z."/>
            <person name="Li J."/>
            <person name="Yang X."/>
            <person name="Yang X."/>
            <person name="Zhou J."/>
            <person name="Guo T."/>
            <person name="Zhao T."/>
            <person name="Huang S."/>
            <person name="Miao D."/>
            <person name="Khan W.U."/>
            <person name="Rao P."/>
            <person name="Ye M."/>
            <person name="Lei B."/>
            <person name="Liao W."/>
            <person name="Wang J."/>
            <person name="Ji L."/>
            <person name="Li Y."/>
            <person name="Guo B."/>
            <person name="Mustafa N.S."/>
            <person name="Li S."/>
            <person name="Yun Q."/>
            <person name="Keller S.R."/>
            <person name="Mao J."/>
            <person name="Zhang R."/>
            <person name="Strauss S.H."/>
        </authorList>
    </citation>
    <scope>NUCLEOTIDE SEQUENCE</scope>
    <source>
        <strain evidence="2">GM15</strain>
        <tissue evidence="2">Leaf</tissue>
    </source>
</reference>
<name>A0A8X7XUI0_POPTO</name>
<feature type="compositionally biased region" description="Basic residues" evidence="1">
    <location>
        <begin position="103"/>
        <end position="117"/>
    </location>
</feature>
<evidence type="ECO:0000313" key="3">
    <source>
        <dbReference type="Proteomes" id="UP000886885"/>
    </source>
</evidence>